<protein>
    <recommendedName>
        <fullName evidence="3">DUF4378 domain-containing protein</fullName>
    </recommendedName>
</protein>
<evidence type="ECO:0008006" key="3">
    <source>
        <dbReference type="Google" id="ProtNLM"/>
    </source>
</evidence>
<proteinExistence type="predicted"/>
<name>A0AAV8TPI6_9ROSI</name>
<dbReference type="Proteomes" id="UP001159364">
    <property type="component" value="Linkage Group LG04"/>
</dbReference>
<reference evidence="1 2" key="1">
    <citation type="submission" date="2021-09" db="EMBL/GenBank/DDBJ databases">
        <title>Genomic insights and catalytic innovation underlie evolution of tropane alkaloids biosynthesis.</title>
        <authorList>
            <person name="Wang Y.-J."/>
            <person name="Tian T."/>
            <person name="Huang J.-P."/>
            <person name="Huang S.-X."/>
        </authorList>
    </citation>
    <scope>NUCLEOTIDE SEQUENCE [LARGE SCALE GENOMIC DNA]</scope>
    <source>
        <strain evidence="1">KIB-2018</strain>
        <tissue evidence="1">Leaf</tissue>
    </source>
</reference>
<evidence type="ECO:0000313" key="1">
    <source>
        <dbReference type="EMBL" id="KAJ8768852.1"/>
    </source>
</evidence>
<gene>
    <name evidence="1" type="ORF">K2173_023847</name>
</gene>
<dbReference type="AlphaFoldDB" id="A0AAV8TPI6"/>
<keyword evidence="2" id="KW-1185">Reference proteome</keyword>
<evidence type="ECO:0000313" key="2">
    <source>
        <dbReference type="Proteomes" id="UP001159364"/>
    </source>
</evidence>
<comment type="caution">
    <text evidence="1">The sequence shown here is derived from an EMBL/GenBank/DDBJ whole genome shotgun (WGS) entry which is preliminary data.</text>
</comment>
<accession>A0AAV8TPI6</accession>
<sequence>MTSTSLPKKLREHLHEQQEPFALETYISERRILLNKNPDRACRCNLKKRRILPAKEILKLILYKFIWHSHSKKGLKLHKAHRQDLLSNANENSHSIGRTASVSERSNSIALLPRNYRAPKYSRSNKRLVVGDTNFQWGSKQDSEQLSPVSVLNGISSSSKVCQFMPRQEQEASRNALSKTTEEDCALSAFLWELLLNSMPETNQNHCGLGEVMEKAGPDLPHHMKNIRALQQNKQLLFDSVNEAIKMHRRNSSRGKHVQEFTGVQELGKFICENICSWEKQDASQHRKVDCFSTIEDKDYFQQQSKMTGAEIGDIIMDEIIQEIVDLLLL</sequence>
<dbReference type="EMBL" id="JAIWQS010000004">
    <property type="protein sequence ID" value="KAJ8768852.1"/>
    <property type="molecule type" value="Genomic_DNA"/>
</dbReference>
<dbReference type="PANTHER" id="PTHR37613:SF3">
    <property type="entry name" value="DUF4378 DOMAIN-CONTAINING PROTEIN"/>
    <property type="match status" value="1"/>
</dbReference>
<dbReference type="PANTHER" id="PTHR37613">
    <property type="entry name" value="DUF4378 DOMAIN PROTEIN"/>
    <property type="match status" value="1"/>
</dbReference>
<organism evidence="1 2">
    <name type="scientific">Erythroxylum novogranatense</name>
    <dbReference type="NCBI Taxonomy" id="1862640"/>
    <lineage>
        <taxon>Eukaryota</taxon>
        <taxon>Viridiplantae</taxon>
        <taxon>Streptophyta</taxon>
        <taxon>Embryophyta</taxon>
        <taxon>Tracheophyta</taxon>
        <taxon>Spermatophyta</taxon>
        <taxon>Magnoliopsida</taxon>
        <taxon>eudicotyledons</taxon>
        <taxon>Gunneridae</taxon>
        <taxon>Pentapetalae</taxon>
        <taxon>rosids</taxon>
        <taxon>fabids</taxon>
        <taxon>Malpighiales</taxon>
        <taxon>Erythroxylaceae</taxon>
        <taxon>Erythroxylum</taxon>
    </lineage>
</organism>